<accession>A0A7S3WLC0</accession>
<gene>
    <name evidence="1" type="ORF">EHUX00137_LOCUS26281</name>
</gene>
<proteinExistence type="predicted"/>
<reference evidence="1" key="1">
    <citation type="submission" date="2021-01" db="EMBL/GenBank/DDBJ databases">
        <authorList>
            <person name="Corre E."/>
            <person name="Pelletier E."/>
            <person name="Niang G."/>
            <person name="Scheremetjew M."/>
            <person name="Finn R."/>
            <person name="Kale V."/>
            <person name="Holt S."/>
            <person name="Cochrane G."/>
            <person name="Meng A."/>
            <person name="Brown T."/>
            <person name="Cohen L."/>
        </authorList>
    </citation>
    <scope>NUCLEOTIDE SEQUENCE</scope>
    <source>
        <strain evidence="1">379</strain>
    </source>
</reference>
<organism evidence="1">
    <name type="scientific">Emiliania huxleyi</name>
    <name type="common">Coccolithophore</name>
    <name type="synonym">Pontosphaera huxleyi</name>
    <dbReference type="NCBI Taxonomy" id="2903"/>
    <lineage>
        <taxon>Eukaryota</taxon>
        <taxon>Haptista</taxon>
        <taxon>Haptophyta</taxon>
        <taxon>Prymnesiophyceae</taxon>
        <taxon>Isochrysidales</taxon>
        <taxon>Noelaerhabdaceae</taxon>
        <taxon>Emiliania</taxon>
    </lineage>
</organism>
<name>A0A7S3WLC0_EMIHU</name>
<dbReference type="AlphaFoldDB" id="A0A7S3WLC0"/>
<evidence type="ECO:0000313" key="1">
    <source>
        <dbReference type="EMBL" id="CAE0563927.1"/>
    </source>
</evidence>
<dbReference type="InterPro" id="IPR011989">
    <property type="entry name" value="ARM-like"/>
</dbReference>
<dbReference type="Gene3D" id="1.25.10.10">
    <property type="entry name" value="Leucine-rich Repeat Variant"/>
    <property type="match status" value="1"/>
</dbReference>
<sequence length="151" mass="15051">MCAGDDAAGLARKQRAAAAGAIQAVVAALQAHPHEAAVAALQAHPQVAEVQEEGCAALVNVCDGDDDAGLARKQRAAGAGAIEAAAAALQAHPQVGRERAEVQQHGCAALVNVCSGTDATGLARIQRAAEAGAIEVVGVQAQGQRLRDLLA</sequence>
<protein>
    <submittedName>
        <fullName evidence="1">Uncharacterized protein</fullName>
    </submittedName>
</protein>
<dbReference type="EMBL" id="HBIR01033779">
    <property type="protein sequence ID" value="CAE0563927.1"/>
    <property type="molecule type" value="Transcribed_RNA"/>
</dbReference>